<gene>
    <name evidence="2" type="ORF">MA16_Dca029173</name>
</gene>
<evidence type="ECO:0000256" key="1">
    <source>
        <dbReference type="SAM" id="MobiDB-lite"/>
    </source>
</evidence>
<feature type="region of interest" description="Disordered" evidence="1">
    <location>
        <begin position="1"/>
        <end position="62"/>
    </location>
</feature>
<evidence type="ECO:0000313" key="3">
    <source>
        <dbReference type="Proteomes" id="UP000233837"/>
    </source>
</evidence>
<dbReference type="Proteomes" id="UP000233837">
    <property type="component" value="Unassembled WGS sequence"/>
</dbReference>
<evidence type="ECO:0000313" key="2">
    <source>
        <dbReference type="EMBL" id="PKU60299.1"/>
    </source>
</evidence>
<proteinExistence type="predicted"/>
<dbReference type="AlphaFoldDB" id="A0A2I0VA60"/>
<accession>A0A2I0VA60</accession>
<sequence>MIKATNFPAQESQTAGQKVTVSSTGKPTAPRQLKATTSAQRNPKRHSSSQGKATVPAQKKTTAAGVIKATVINNREFQTVEPRHTKAAFKRE</sequence>
<name>A0A2I0VA60_9ASPA</name>
<feature type="compositionally biased region" description="Polar residues" evidence="1">
    <location>
        <begin position="7"/>
        <end position="26"/>
    </location>
</feature>
<protein>
    <submittedName>
        <fullName evidence="2">Uncharacterized protein</fullName>
    </submittedName>
</protein>
<organism evidence="2 3">
    <name type="scientific">Dendrobium catenatum</name>
    <dbReference type="NCBI Taxonomy" id="906689"/>
    <lineage>
        <taxon>Eukaryota</taxon>
        <taxon>Viridiplantae</taxon>
        <taxon>Streptophyta</taxon>
        <taxon>Embryophyta</taxon>
        <taxon>Tracheophyta</taxon>
        <taxon>Spermatophyta</taxon>
        <taxon>Magnoliopsida</taxon>
        <taxon>Liliopsida</taxon>
        <taxon>Asparagales</taxon>
        <taxon>Orchidaceae</taxon>
        <taxon>Epidendroideae</taxon>
        <taxon>Malaxideae</taxon>
        <taxon>Dendrobiinae</taxon>
        <taxon>Dendrobium</taxon>
    </lineage>
</organism>
<dbReference type="EMBL" id="KZ505179">
    <property type="protein sequence ID" value="PKU60299.1"/>
    <property type="molecule type" value="Genomic_DNA"/>
</dbReference>
<keyword evidence="3" id="KW-1185">Reference proteome</keyword>
<reference evidence="2 3" key="2">
    <citation type="journal article" date="2017" name="Nature">
        <title>The Apostasia genome and the evolution of orchids.</title>
        <authorList>
            <person name="Zhang G.Q."/>
            <person name="Liu K.W."/>
            <person name="Li Z."/>
            <person name="Lohaus R."/>
            <person name="Hsiao Y.Y."/>
            <person name="Niu S.C."/>
            <person name="Wang J.Y."/>
            <person name="Lin Y.C."/>
            <person name="Xu Q."/>
            <person name="Chen L.J."/>
            <person name="Yoshida K."/>
            <person name="Fujiwara S."/>
            <person name="Wang Z.W."/>
            <person name="Zhang Y.Q."/>
            <person name="Mitsuda N."/>
            <person name="Wang M."/>
            <person name="Liu G.H."/>
            <person name="Pecoraro L."/>
            <person name="Huang H.X."/>
            <person name="Xiao X.J."/>
            <person name="Lin M."/>
            <person name="Wu X.Y."/>
            <person name="Wu W.L."/>
            <person name="Chen Y.Y."/>
            <person name="Chang S.B."/>
            <person name="Sakamoto S."/>
            <person name="Ohme-Takagi M."/>
            <person name="Yagi M."/>
            <person name="Zeng S.J."/>
            <person name="Shen C.Y."/>
            <person name="Yeh C.M."/>
            <person name="Luo Y.B."/>
            <person name="Tsai W.C."/>
            <person name="Van de Peer Y."/>
            <person name="Liu Z.J."/>
        </authorList>
    </citation>
    <scope>NUCLEOTIDE SEQUENCE [LARGE SCALE GENOMIC DNA]</scope>
    <source>
        <tissue evidence="2">The whole plant</tissue>
    </source>
</reference>
<reference evidence="2 3" key="1">
    <citation type="journal article" date="2016" name="Sci. Rep.">
        <title>The Dendrobium catenatum Lindl. genome sequence provides insights into polysaccharide synthase, floral development and adaptive evolution.</title>
        <authorList>
            <person name="Zhang G.Q."/>
            <person name="Xu Q."/>
            <person name="Bian C."/>
            <person name="Tsai W.C."/>
            <person name="Yeh C.M."/>
            <person name="Liu K.W."/>
            <person name="Yoshida K."/>
            <person name="Zhang L.S."/>
            <person name="Chang S.B."/>
            <person name="Chen F."/>
            <person name="Shi Y."/>
            <person name="Su Y.Y."/>
            <person name="Zhang Y.Q."/>
            <person name="Chen L.J."/>
            <person name="Yin Y."/>
            <person name="Lin M."/>
            <person name="Huang H."/>
            <person name="Deng H."/>
            <person name="Wang Z.W."/>
            <person name="Zhu S.L."/>
            <person name="Zhao X."/>
            <person name="Deng C."/>
            <person name="Niu S.C."/>
            <person name="Huang J."/>
            <person name="Wang M."/>
            <person name="Liu G.H."/>
            <person name="Yang H.J."/>
            <person name="Xiao X.J."/>
            <person name="Hsiao Y.Y."/>
            <person name="Wu W.L."/>
            <person name="Chen Y.Y."/>
            <person name="Mitsuda N."/>
            <person name="Ohme-Takagi M."/>
            <person name="Luo Y.B."/>
            <person name="Van de Peer Y."/>
            <person name="Liu Z.J."/>
        </authorList>
    </citation>
    <scope>NUCLEOTIDE SEQUENCE [LARGE SCALE GENOMIC DNA]</scope>
    <source>
        <tissue evidence="2">The whole plant</tissue>
    </source>
</reference>